<dbReference type="InterPro" id="IPR046964">
    <property type="entry name" value="RTN1-4"/>
</dbReference>
<feature type="compositionally biased region" description="Basic and acidic residues" evidence="7">
    <location>
        <begin position="344"/>
        <end position="363"/>
    </location>
</feature>
<evidence type="ECO:0000256" key="1">
    <source>
        <dbReference type="ARBA" id="ARBA00004477"/>
    </source>
</evidence>
<feature type="compositionally biased region" description="Basic and acidic residues" evidence="7">
    <location>
        <begin position="776"/>
        <end position="788"/>
    </location>
</feature>
<name>A0A673KLK7_9TELE</name>
<dbReference type="Pfam" id="PF02453">
    <property type="entry name" value="Reticulon"/>
    <property type="match status" value="1"/>
</dbReference>
<dbReference type="GO" id="GO:0030182">
    <property type="term" value="P:neuron differentiation"/>
    <property type="evidence" value="ECO:0007669"/>
    <property type="project" value="TreeGrafter"/>
</dbReference>
<keyword evidence="5 6" id="KW-0472">Membrane</keyword>
<feature type="compositionally biased region" description="Polar residues" evidence="7">
    <location>
        <begin position="127"/>
        <end position="147"/>
    </location>
</feature>
<evidence type="ECO:0000256" key="5">
    <source>
        <dbReference type="ARBA" id="ARBA00023136"/>
    </source>
</evidence>
<evidence type="ECO:0000259" key="8">
    <source>
        <dbReference type="PROSITE" id="PS50845"/>
    </source>
</evidence>
<feature type="region of interest" description="Disordered" evidence="7">
    <location>
        <begin position="625"/>
        <end position="790"/>
    </location>
</feature>
<feature type="domain" description="Reticulon" evidence="8">
    <location>
        <begin position="799"/>
        <end position="986"/>
    </location>
</feature>
<feature type="compositionally biased region" description="Basic and acidic residues" evidence="7">
    <location>
        <begin position="34"/>
        <end position="44"/>
    </location>
</feature>
<dbReference type="Ensembl" id="ENSSRHT00000068426.1">
    <property type="protein sequence ID" value="ENSSRHP00000066603.1"/>
    <property type="gene ID" value="ENSSRHG00000033127.1"/>
</dbReference>
<dbReference type="GO" id="GO:0005789">
    <property type="term" value="C:endoplasmic reticulum membrane"/>
    <property type="evidence" value="ECO:0007669"/>
    <property type="project" value="UniProtKB-SubCell"/>
</dbReference>
<feature type="compositionally biased region" description="Basic and acidic residues" evidence="7">
    <location>
        <begin position="713"/>
        <end position="739"/>
    </location>
</feature>
<dbReference type="InterPro" id="IPR003388">
    <property type="entry name" value="Reticulon"/>
</dbReference>
<evidence type="ECO:0000256" key="7">
    <source>
        <dbReference type="SAM" id="MobiDB-lite"/>
    </source>
</evidence>
<feature type="compositionally biased region" description="Low complexity" evidence="7">
    <location>
        <begin position="90"/>
        <end position="103"/>
    </location>
</feature>
<sequence>MEEADKVSSTAPDGAPRDIIMNEAAAVAPTPADETLRSAEEHSPENTNLTTAQITSAPQMTEVTSAPQMTEENITPQKTEVTLTSAPQMTEETSTPTEVTSASQKTEVTSAPQMTEETSTPTEVTSAPQMTNENITPQKTEVTSAPQMTEETSTPTEVTSASQMTEETSTPTEVTSAPQMTEETSTPTEETSAPQMTEETSAPQKTEVTSAPQMTEVTSAPQKTEVTSAPQKTEVTAPQMTEITSTAQTTEVTSTPGMTEEAITQQRSEDASAPQISEESLTTQIAEISSTWQITEETSLPEPAEESCTPAASEEPPETAGAAPPSSSSEPELREESVTAAQEEAPRASRSEHREPSPSHEPEPSVAAAIAPALLQFPSDRCDSPPVAARASASLAMDPLGHTDSAAFDPDVLSQSNDDFMFEMKKSTFQAFPPVSDSLEETTAARRSVEVSESPSPDLVQDAYDEGHVPSEELKPETDAVSLSYAPSDLYSNIDTASDDRPTSLPDILKSSPLNPDKLDSGSSEGSPDFSPVHRSVDNSPNSPFTASSPFGFDSKILLLKEMTEETEVRAMEMAKLETENNSEQSFTAFDLVKETEVSPKSDDLLKDKEVISQTAVQTADRFECLGFPGGNTREPSDSESPSADSFSPVLDAVTQERRAIQGAMDTAEEASEQEVSSEEFEFVERPPRGAAEEFLEMQDSLAFSKPSEMPQDEDRSPKLEPQEVADHTPTIKDAEKQSSYHLLTQASDKPSPARGKAGLESDFQEISPAPVIRPPADKPRAEEKEAEGSMCDPSAAAVLELLYWRDVRASGLVLGCSLFLLLSLLSCSIISVLSYSALALLSLTLSFRTYRGVLQAVQKSDEGHPFKRYLDQDVALSKDVVQRHSDVVLSRINGALKELRRLFLVEDLIDSLKFAVFLWVLTYVGAWFNGLTLLILGLIGAFSGPIVYETHQTQIDQFIFTLKSRVKDVKGQIQAKVPGAKKKSE</sequence>
<dbReference type="GO" id="GO:0014069">
    <property type="term" value="C:postsynaptic density"/>
    <property type="evidence" value="ECO:0007669"/>
    <property type="project" value="TreeGrafter"/>
</dbReference>
<feature type="compositionally biased region" description="Low complexity" evidence="7">
    <location>
        <begin position="241"/>
        <end position="255"/>
    </location>
</feature>
<proteinExistence type="predicted"/>
<evidence type="ECO:0000313" key="9">
    <source>
        <dbReference type="Ensembl" id="ENSSRHP00000066603.1"/>
    </source>
</evidence>
<keyword evidence="4 6" id="KW-1133">Transmembrane helix</keyword>
<feature type="compositionally biased region" description="Acidic residues" evidence="7">
    <location>
        <begin position="667"/>
        <end position="682"/>
    </location>
</feature>
<feature type="region of interest" description="Disordered" evidence="7">
    <location>
        <begin position="433"/>
        <end position="551"/>
    </location>
</feature>
<dbReference type="PANTHER" id="PTHR45799:SF6">
    <property type="entry name" value="RETICULON"/>
    <property type="match status" value="1"/>
</dbReference>
<feature type="transmembrane region" description="Helical" evidence="6">
    <location>
        <begin position="928"/>
        <end position="949"/>
    </location>
</feature>
<feature type="compositionally biased region" description="Polar residues" evidence="7">
    <location>
        <begin position="104"/>
        <end position="113"/>
    </location>
</feature>
<feature type="compositionally biased region" description="Polar residues" evidence="7">
    <location>
        <begin position="538"/>
        <end position="549"/>
    </location>
</feature>
<dbReference type="PANTHER" id="PTHR45799">
    <property type="entry name" value="RETICULON-LIKE PROTEIN"/>
    <property type="match status" value="1"/>
</dbReference>
<dbReference type="FunFam" id="1.20.5.2480:FF:000001">
    <property type="entry name" value="Reticulon"/>
    <property type="match status" value="1"/>
</dbReference>
<dbReference type="Proteomes" id="UP000472270">
    <property type="component" value="Unassembled WGS sequence"/>
</dbReference>
<feature type="compositionally biased region" description="Polar residues" evidence="7">
    <location>
        <begin position="740"/>
        <end position="749"/>
    </location>
</feature>
<evidence type="ECO:0000313" key="10">
    <source>
        <dbReference type="Proteomes" id="UP000472270"/>
    </source>
</evidence>
<evidence type="ECO:0000256" key="4">
    <source>
        <dbReference type="ARBA" id="ARBA00022989"/>
    </source>
</evidence>
<feature type="compositionally biased region" description="Low complexity" evidence="7">
    <location>
        <begin position="115"/>
        <end position="126"/>
    </location>
</feature>
<feature type="compositionally biased region" description="Basic and acidic residues" evidence="7">
    <location>
        <begin position="683"/>
        <end position="692"/>
    </location>
</feature>
<reference evidence="9" key="1">
    <citation type="submission" date="2025-08" db="UniProtKB">
        <authorList>
            <consortium name="Ensembl"/>
        </authorList>
    </citation>
    <scope>IDENTIFICATION</scope>
</reference>
<reference evidence="9" key="2">
    <citation type="submission" date="2025-09" db="UniProtKB">
        <authorList>
            <consortium name="Ensembl"/>
        </authorList>
    </citation>
    <scope>IDENTIFICATION</scope>
</reference>
<feature type="transmembrane region" description="Helical" evidence="6">
    <location>
        <begin position="819"/>
        <end position="842"/>
    </location>
</feature>
<dbReference type="PROSITE" id="PS50845">
    <property type="entry name" value="RETICULON"/>
    <property type="match status" value="1"/>
</dbReference>
<evidence type="ECO:0000256" key="3">
    <source>
        <dbReference type="ARBA" id="ARBA00022824"/>
    </source>
</evidence>
<comment type="subcellular location">
    <subcellularLocation>
        <location evidence="1 6">Endoplasmic reticulum membrane</location>
        <topology evidence="1 6">Multi-pass membrane protein</topology>
    </subcellularLocation>
</comment>
<feature type="compositionally biased region" description="Polar residues" evidence="7">
    <location>
        <begin position="45"/>
        <end position="88"/>
    </location>
</feature>
<evidence type="ECO:0000256" key="2">
    <source>
        <dbReference type="ARBA" id="ARBA00022692"/>
    </source>
</evidence>
<keyword evidence="10" id="KW-1185">Reference proteome</keyword>
<protein>
    <recommendedName>
        <fullName evidence="6">Reticulon</fullName>
    </recommendedName>
</protein>
<feature type="compositionally biased region" description="Low complexity" evidence="7">
    <location>
        <begin position="639"/>
        <end position="649"/>
    </location>
</feature>
<feature type="compositionally biased region" description="Low complexity" evidence="7">
    <location>
        <begin position="149"/>
        <end position="192"/>
    </location>
</feature>
<dbReference type="GO" id="GO:0043005">
    <property type="term" value="C:neuron projection"/>
    <property type="evidence" value="ECO:0007669"/>
    <property type="project" value="TreeGrafter"/>
</dbReference>
<organism evidence="9 10">
    <name type="scientific">Sinocyclocheilus rhinocerous</name>
    <dbReference type="NCBI Taxonomy" id="307959"/>
    <lineage>
        <taxon>Eukaryota</taxon>
        <taxon>Metazoa</taxon>
        <taxon>Chordata</taxon>
        <taxon>Craniata</taxon>
        <taxon>Vertebrata</taxon>
        <taxon>Euteleostomi</taxon>
        <taxon>Actinopterygii</taxon>
        <taxon>Neopterygii</taxon>
        <taxon>Teleostei</taxon>
        <taxon>Ostariophysi</taxon>
        <taxon>Cypriniformes</taxon>
        <taxon>Cyprinidae</taxon>
        <taxon>Cyprininae</taxon>
        <taxon>Sinocyclocheilus</taxon>
    </lineage>
</organism>
<dbReference type="GO" id="GO:0007420">
    <property type="term" value="P:brain development"/>
    <property type="evidence" value="ECO:0007669"/>
    <property type="project" value="TreeGrafter"/>
</dbReference>
<evidence type="ECO:0000256" key="6">
    <source>
        <dbReference type="RuleBase" id="RU210713"/>
    </source>
</evidence>
<keyword evidence="3 6" id="KW-0256">Endoplasmic reticulum</keyword>
<feature type="compositionally biased region" description="Polar residues" evidence="7">
    <location>
        <begin position="193"/>
        <end position="239"/>
    </location>
</feature>
<feature type="region of interest" description="Disordered" evidence="7">
    <location>
        <begin position="27"/>
        <end position="372"/>
    </location>
</feature>
<dbReference type="GO" id="GO:0071787">
    <property type="term" value="P:endoplasmic reticulum tubular network formation"/>
    <property type="evidence" value="ECO:0007669"/>
    <property type="project" value="TreeGrafter"/>
</dbReference>
<feature type="compositionally biased region" description="Basic and acidic residues" evidence="7">
    <location>
        <begin position="465"/>
        <end position="478"/>
    </location>
</feature>
<dbReference type="AlphaFoldDB" id="A0A673KLK7"/>
<accession>A0A673KLK7</accession>
<feature type="compositionally biased region" description="Polar residues" evidence="7">
    <location>
        <begin position="274"/>
        <end position="298"/>
    </location>
</feature>
<keyword evidence="2 6" id="KW-0812">Transmembrane</keyword>
<dbReference type="Gene3D" id="1.20.5.2480">
    <property type="match status" value="1"/>
</dbReference>
<gene>
    <name evidence="9" type="primary">rtn4b</name>
</gene>
<feature type="compositionally biased region" description="Low complexity" evidence="7">
    <location>
        <begin position="306"/>
        <end position="330"/>
    </location>
</feature>